<gene>
    <name evidence="7" type="ORF">SAMN06296020_11840</name>
</gene>
<evidence type="ECO:0000256" key="2">
    <source>
        <dbReference type="ARBA" id="ARBA00022723"/>
    </source>
</evidence>
<evidence type="ECO:0000313" key="7">
    <source>
        <dbReference type="EMBL" id="SMP69257.1"/>
    </source>
</evidence>
<dbReference type="PANTHER" id="PTHR43255:SF1">
    <property type="entry name" value="IRON-SULFUR-BINDING OXIDOREDUCTASE FADF-RELATED"/>
    <property type="match status" value="1"/>
</dbReference>
<dbReference type="SUPFAM" id="SSF46548">
    <property type="entry name" value="alpha-helical ferredoxin"/>
    <property type="match status" value="1"/>
</dbReference>
<dbReference type="InterPro" id="IPR017900">
    <property type="entry name" value="4Fe4S_Fe_S_CS"/>
</dbReference>
<dbReference type="Pfam" id="PF13183">
    <property type="entry name" value="Fer4_8"/>
    <property type="match status" value="1"/>
</dbReference>
<protein>
    <submittedName>
        <fullName evidence="7">Heterodisulfide reductase subunit C</fullName>
    </submittedName>
</protein>
<organism evidence="7 8">
    <name type="scientific">Anoxynatronum buryatiense</name>
    <dbReference type="NCBI Taxonomy" id="489973"/>
    <lineage>
        <taxon>Bacteria</taxon>
        <taxon>Bacillati</taxon>
        <taxon>Bacillota</taxon>
        <taxon>Clostridia</taxon>
        <taxon>Eubacteriales</taxon>
        <taxon>Clostridiaceae</taxon>
        <taxon>Anoxynatronum</taxon>
    </lineage>
</organism>
<evidence type="ECO:0000256" key="1">
    <source>
        <dbReference type="ARBA" id="ARBA00022485"/>
    </source>
</evidence>
<evidence type="ECO:0000256" key="3">
    <source>
        <dbReference type="ARBA" id="ARBA00023002"/>
    </source>
</evidence>
<dbReference type="RefSeq" id="WP_283410605.1">
    <property type="nucleotide sequence ID" value="NZ_FXUF01000018.1"/>
</dbReference>
<keyword evidence="8" id="KW-1185">Reference proteome</keyword>
<dbReference type="GO" id="GO:0046872">
    <property type="term" value="F:metal ion binding"/>
    <property type="evidence" value="ECO:0007669"/>
    <property type="project" value="UniProtKB-KW"/>
</dbReference>
<sequence>MRFPEKTASNSQREDVKHMTGKEVKDCYQCMKCSAGCPMASHMDRLPHEMMQLAKLGLLEEVYASKSLWICASCMACSSRCPRDLEPASVMESFRVTLLRETPNREETCDGDLTVPRQAMIASMRKHRR</sequence>
<dbReference type="InterPro" id="IPR009051">
    <property type="entry name" value="Helical_ferredxn"/>
</dbReference>
<evidence type="ECO:0000313" key="8">
    <source>
        <dbReference type="Proteomes" id="UP001158066"/>
    </source>
</evidence>
<dbReference type="PROSITE" id="PS00198">
    <property type="entry name" value="4FE4S_FER_1"/>
    <property type="match status" value="1"/>
</dbReference>
<dbReference type="PANTHER" id="PTHR43255">
    <property type="entry name" value="IRON-SULFUR-BINDING OXIDOREDUCTASE FADF-RELATED-RELATED"/>
    <property type="match status" value="1"/>
</dbReference>
<keyword evidence="4" id="KW-0408">Iron</keyword>
<dbReference type="Gene3D" id="1.10.1060.10">
    <property type="entry name" value="Alpha-helical ferredoxin"/>
    <property type="match status" value="1"/>
</dbReference>
<evidence type="ECO:0000256" key="4">
    <source>
        <dbReference type="ARBA" id="ARBA00023004"/>
    </source>
</evidence>
<keyword evidence="3" id="KW-0560">Oxidoreductase</keyword>
<dbReference type="GO" id="GO:0016491">
    <property type="term" value="F:oxidoreductase activity"/>
    <property type="evidence" value="ECO:0007669"/>
    <property type="project" value="UniProtKB-KW"/>
</dbReference>
<evidence type="ECO:0000259" key="6">
    <source>
        <dbReference type="Pfam" id="PF13183"/>
    </source>
</evidence>
<dbReference type="EMBL" id="FXUF01000018">
    <property type="protein sequence ID" value="SMP69257.1"/>
    <property type="molecule type" value="Genomic_DNA"/>
</dbReference>
<dbReference type="GO" id="GO:0051539">
    <property type="term" value="F:4 iron, 4 sulfur cluster binding"/>
    <property type="evidence" value="ECO:0007669"/>
    <property type="project" value="UniProtKB-KW"/>
</dbReference>
<accession>A0AA46AKC1</accession>
<evidence type="ECO:0000256" key="5">
    <source>
        <dbReference type="ARBA" id="ARBA00023014"/>
    </source>
</evidence>
<reference evidence="7" key="1">
    <citation type="submission" date="2017-05" db="EMBL/GenBank/DDBJ databases">
        <authorList>
            <person name="Varghese N."/>
            <person name="Submissions S."/>
        </authorList>
    </citation>
    <scope>NUCLEOTIDE SEQUENCE</scope>
    <source>
        <strain evidence="7">Su22</strain>
    </source>
</reference>
<comment type="caution">
    <text evidence="7">The sequence shown here is derived from an EMBL/GenBank/DDBJ whole genome shotgun (WGS) entry which is preliminary data.</text>
</comment>
<dbReference type="InterPro" id="IPR051460">
    <property type="entry name" value="HdrC_iron-sulfur_subunit"/>
</dbReference>
<keyword evidence="2" id="KW-0479">Metal-binding</keyword>
<dbReference type="InterPro" id="IPR017896">
    <property type="entry name" value="4Fe4S_Fe-S-bd"/>
</dbReference>
<keyword evidence="1" id="KW-0004">4Fe-4S</keyword>
<dbReference type="GO" id="GO:0005886">
    <property type="term" value="C:plasma membrane"/>
    <property type="evidence" value="ECO:0007669"/>
    <property type="project" value="TreeGrafter"/>
</dbReference>
<keyword evidence="5" id="KW-0411">Iron-sulfur</keyword>
<dbReference type="AlphaFoldDB" id="A0AA46AKC1"/>
<proteinExistence type="predicted"/>
<feature type="domain" description="4Fe-4S ferredoxin-type" evidence="6">
    <location>
        <begin position="23"/>
        <end position="84"/>
    </location>
</feature>
<name>A0AA46AKC1_9CLOT</name>
<dbReference type="Proteomes" id="UP001158066">
    <property type="component" value="Unassembled WGS sequence"/>
</dbReference>